<feature type="transmembrane region" description="Helical" evidence="7">
    <location>
        <begin position="222"/>
        <end position="247"/>
    </location>
</feature>
<keyword evidence="4 7" id="KW-1133">Transmembrane helix</keyword>
<evidence type="ECO:0000313" key="9">
    <source>
        <dbReference type="Proteomes" id="UP000580250"/>
    </source>
</evidence>
<dbReference type="SUPFAM" id="SSF53474">
    <property type="entry name" value="alpha/beta-Hydrolases"/>
    <property type="match status" value="1"/>
</dbReference>
<comment type="similarity">
    <text evidence="2">Belongs to the TMCO4 family.</text>
</comment>
<dbReference type="OrthoDB" id="277931at2759"/>
<name>A0A6V7WX27_MELEN</name>
<feature type="compositionally biased region" description="Polar residues" evidence="6">
    <location>
        <begin position="1"/>
        <end position="24"/>
    </location>
</feature>
<evidence type="ECO:0000256" key="7">
    <source>
        <dbReference type="SAM" id="Phobius"/>
    </source>
</evidence>
<comment type="caution">
    <text evidence="8">The sequence shown here is derived from an EMBL/GenBank/DDBJ whole genome shotgun (WGS) entry which is preliminary data.</text>
</comment>
<sequence length="661" mass="73545">MTSESEADSPTSSTSKSRGLSYSDTFPRHQHSLSNSSSSSSISQNGQQHIASTLVKQLSPSTRFAFTDLIITILRLDFYKKSADGQSAIFCNKALDVLFKWGNLPVKTQNSLRLHIEEATAFNEDIAALITSIKSDPFLVKHGCVPLLGSFLLAIIVDGDYDSRFRVLLRHISALLRVHWDVFEEVFFESTLGDQLVTEYKESMENQQIREKKSKLRKYKRYAIIGAATGLGGVLIGVTGGLAAPLIVASISALTATTIFAGLTGTAITAIFGSLFGVAGAGLSGYRMQKRVGDIEEFTIERLTEEENRALHCVLCVSGWIEDRESQAFRTHWRHLWMSKEQYTLRWESKYLEELGKSIEYFVSFVVSYAVQRSLMETVLAGLVSAIAWPLILLGSSSIIDNPWNICTKRAAETGEHLAEVLLTRSHGRRPITLIGFSLGARVIYHCLMEMNKRKPYSLGIVEDVILLGAPVSASPSQWRQICSVVGGRVINGYCKTDWLLRFLYRTMSVQFVIAGTGPVDNKNERKIVNFNLSHIVKGHMDYSKKLTRVLESVGVRVAPLSKESRQDLERFEELQRKLQNGAKLTSSLSVPNLSTLDEEKSSIILEQSKELISKEDGDYEGEDEGLRLRGDPLGVSELRIKRTHSLASAETFHSAMSTLN</sequence>
<comment type="subcellular location">
    <subcellularLocation>
        <location evidence="1">Membrane</location>
        <topology evidence="1">Multi-pass membrane protein</topology>
    </subcellularLocation>
</comment>
<dbReference type="PANTHER" id="PTHR17920:SF3">
    <property type="entry name" value="TRANSMEMBRANE AND COILED-COIL DOMAIN-CONTAINING PROTEIN 4"/>
    <property type="match status" value="1"/>
</dbReference>
<evidence type="ECO:0000256" key="5">
    <source>
        <dbReference type="ARBA" id="ARBA00023136"/>
    </source>
</evidence>
<dbReference type="Pfam" id="PF05277">
    <property type="entry name" value="DUF726"/>
    <property type="match status" value="1"/>
</dbReference>
<feature type="transmembrane region" description="Helical" evidence="7">
    <location>
        <begin position="379"/>
        <end position="400"/>
    </location>
</feature>
<keyword evidence="5 7" id="KW-0472">Membrane</keyword>
<evidence type="ECO:0000313" key="8">
    <source>
        <dbReference type="EMBL" id="CAD2191619.1"/>
    </source>
</evidence>
<gene>
    <name evidence="8" type="ORF">MENT_LOCUS44461</name>
</gene>
<reference evidence="8 9" key="1">
    <citation type="submission" date="2020-08" db="EMBL/GenBank/DDBJ databases">
        <authorList>
            <person name="Koutsovoulos G."/>
            <person name="Danchin GJ E."/>
        </authorList>
    </citation>
    <scope>NUCLEOTIDE SEQUENCE [LARGE SCALE GENOMIC DNA]</scope>
</reference>
<feature type="compositionally biased region" description="Low complexity" evidence="6">
    <location>
        <begin position="32"/>
        <end position="43"/>
    </location>
</feature>
<evidence type="ECO:0000256" key="6">
    <source>
        <dbReference type="SAM" id="MobiDB-lite"/>
    </source>
</evidence>
<dbReference type="PANTHER" id="PTHR17920">
    <property type="entry name" value="TRANSMEMBRANE AND COILED-COIL DOMAIN-CONTAINING PROTEIN 4 TMCO4"/>
    <property type="match status" value="1"/>
</dbReference>
<protein>
    <submittedName>
        <fullName evidence="8">Uncharacterized protein</fullName>
    </submittedName>
</protein>
<accession>A0A6V7WX27</accession>
<feature type="transmembrane region" description="Helical" evidence="7">
    <location>
        <begin position="259"/>
        <end position="283"/>
    </location>
</feature>
<evidence type="ECO:0000256" key="1">
    <source>
        <dbReference type="ARBA" id="ARBA00004141"/>
    </source>
</evidence>
<dbReference type="InterPro" id="IPR007941">
    <property type="entry name" value="DUF726"/>
</dbReference>
<feature type="region of interest" description="Disordered" evidence="6">
    <location>
        <begin position="1"/>
        <end position="44"/>
    </location>
</feature>
<dbReference type="EMBL" id="CAJEWN010000889">
    <property type="protein sequence ID" value="CAD2191619.1"/>
    <property type="molecule type" value="Genomic_DNA"/>
</dbReference>
<dbReference type="AlphaFoldDB" id="A0A6V7WX27"/>
<evidence type="ECO:0000256" key="2">
    <source>
        <dbReference type="ARBA" id="ARBA00009824"/>
    </source>
</evidence>
<dbReference type="GO" id="GO:0016020">
    <property type="term" value="C:membrane"/>
    <property type="evidence" value="ECO:0007669"/>
    <property type="project" value="UniProtKB-SubCell"/>
</dbReference>
<proteinExistence type="inferred from homology"/>
<evidence type="ECO:0000256" key="4">
    <source>
        <dbReference type="ARBA" id="ARBA00022989"/>
    </source>
</evidence>
<evidence type="ECO:0000256" key="3">
    <source>
        <dbReference type="ARBA" id="ARBA00022692"/>
    </source>
</evidence>
<dbReference type="Proteomes" id="UP000580250">
    <property type="component" value="Unassembled WGS sequence"/>
</dbReference>
<keyword evidence="3 7" id="KW-0812">Transmembrane</keyword>
<dbReference type="InterPro" id="IPR029058">
    <property type="entry name" value="AB_hydrolase_fold"/>
</dbReference>
<organism evidence="8 9">
    <name type="scientific">Meloidogyne enterolobii</name>
    <name type="common">Root-knot nematode worm</name>
    <name type="synonym">Meloidogyne mayaguensis</name>
    <dbReference type="NCBI Taxonomy" id="390850"/>
    <lineage>
        <taxon>Eukaryota</taxon>
        <taxon>Metazoa</taxon>
        <taxon>Ecdysozoa</taxon>
        <taxon>Nematoda</taxon>
        <taxon>Chromadorea</taxon>
        <taxon>Rhabditida</taxon>
        <taxon>Tylenchina</taxon>
        <taxon>Tylenchomorpha</taxon>
        <taxon>Tylenchoidea</taxon>
        <taxon>Meloidogynidae</taxon>
        <taxon>Meloidogyninae</taxon>
        <taxon>Meloidogyne</taxon>
    </lineage>
</organism>